<comment type="caution">
    <text evidence="2">The sequence shown here is derived from an EMBL/GenBank/DDBJ whole genome shotgun (WGS) entry which is preliminary data.</text>
</comment>
<keyword evidence="1" id="KW-0812">Transmembrane</keyword>
<sequence length="47" mass="5412">MSGPFLIFSQNMLDLYCGFAFWPLVFSAKALNPFYAFRTQFKLVING</sequence>
<name>A0A1H3QWX9_9BACT</name>
<gene>
    <name evidence="2" type="ORF">SAMN05444412_10718</name>
</gene>
<reference evidence="2 3" key="1">
    <citation type="submission" date="2016-10" db="EMBL/GenBank/DDBJ databases">
        <authorList>
            <person name="Varghese N."/>
            <person name="Submissions S."/>
        </authorList>
    </citation>
    <scope>NUCLEOTIDE SEQUENCE [LARGE SCALE GENOMIC DNA]</scope>
    <source>
        <strain evidence="2 3">DSM 17997</strain>
    </source>
</reference>
<evidence type="ECO:0000313" key="3">
    <source>
        <dbReference type="Proteomes" id="UP000199663"/>
    </source>
</evidence>
<dbReference type="Proteomes" id="UP000199663">
    <property type="component" value="Unassembled WGS sequence"/>
</dbReference>
<feature type="transmembrane region" description="Helical" evidence="1">
    <location>
        <begin position="20"/>
        <end position="37"/>
    </location>
</feature>
<evidence type="ECO:0000313" key="2">
    <source>
        <dbReference type="EMBL" id="SDZ17199.1"/>
    </source>
</evidence>
<keyword evidence="1" id="KW-1133">Transmembrane helix</keyword>
<protein>
    <submittedName>
        <fullName evidence="2">Uncharacterized protein</fullName>
    </submittedName>
</protein>
<organism evidence="2 3">
    <name type="scientific">Rhodonellum ikkaensis</name>
    <dbReference type="NCBI Taxonomy" id="336829"/>
    <lineage>
        <taxon>Bacteria</taxon>
        <taxon>Pseudomonadati</taxon>
        <taxon>Bacteroidota</taxon>
        <taxon>Cytophagia</taxon>
        <taxon>Cytophagales</taxon>
        <taxon>Cytophagaceae</taxon>
        <taxon>Rhodonellum</taxon>
    </lineage>
</organism>
<proteinExistence type="predicted"/>
<accession>A0A1H3QWX9</accession>
<keyword evidence="1" id="KW-0472">Membrane</keyword>
<evidence type="ECO:0000256" key="1">
    <source>
        <dbReference type="SAM" id="Phobius"/>
    </source>
</evidence>
<keyword evidence="3" id="KW-1185">Reference proteome</keyword>
<dbReference type="EMBL" id="FNQC01000007">
    <property type="protein sequence ID" value="SDZ17199.1"/>
    <property type="molecule type" value="Genomic_DNA"/>
</dbReference>